<evidence type="ECO:0000313" key="3">
    <source>
        <dbReference type="EMBL" id="KAK2947292.1"/>
    </source>
</evidence>
<name>A0ABQ9X9C3_9EUKA</name>
<reference evidence="3 4" key="1">
    <citation type="journal article" date="2022" name="bioRxiv">
        <title>Genomics of Preaxostyla Flagellates Illuminates Evolutionary Transitions and the Path Towards Mitochondrial Loss.</title>
        <authorList>
            <person name="Novak L.V.F."/>
            <person name="Treitli S.C."/>
            <person name="Pyrih J."/>
            <person name="Halakuc P."/>
            <person name="Pipaliya S.V."/>
            <person name="Vacek V."/>
            <person name="Brzon O."/>
            <person name="Soukal P."/>
            <person name="Eme L."/>
            <person name="Dacks J.B."/>
            <person name="Karnkowska A."/>
            <person name="Elias M."/>
            <person name="Hampl V."/>
        </authorList>
    </citation>
    <scope>NUCLEOTIDE SEQUENCE [LARGE SCALE GENOMIC DNA]</scope>
    <source>
        <strain evidence="3">NAU3</strain>
        <tissue evidence="3">Gut</tissue>
    </source>
</reference>
<proteinExistence type="predicted"/>
<protein>
    <submittedName>
        <fullName evidence="3">Uncharacterized protein</fullName>
    </submittedName>
</protein>
<feature type="compositionally biased region" description="Polar residues" evidence="2">
    <location>
        <begin position="44"/>
        <end position="57"/>
    </location>
</feature>
<feature type="region of interest" description="Disordered" evidence="2">
    <location>
        <begin position="44"/>
        <end position="113"/>
    </location>
</feature>
<keyword evidence="1" id="KW-0175">Coiled coil</keyword>
<evidence type="ECO:0000313" key="4">
    <source>
        <dbReference type="Proteomes" id="UP001281761"/>
    </source>
</evidence>
<evidence type="ECO:0000256" key="1">
    <source>
        <dbReference type="SAM" id="Coils"/>
    </source>
</evidence>
<dbReference type="Proteomes" id="UP001281761">
    <property type="component" value="Unassembled WGS sequence"/>
</dbReference>
<keyword evidence="4" id="KW-1185">Reference proteome</keyword>
<dbReference type="Gene3D" id="1.20.120.330">
    <property type="entry name" value="Nucleotidyltransferases domain 2"/>
    <property type="match status" value="1"/>
</dbReference>
<gene>
    <name evidence="3" type="ORF">BLNAU_17768</name>
</gene>
<sequence>MDSTPSHVLVAQEHPTNSTLPHQVINLIDEGLGQEQEDELNQMTVDTSTHPSHNELSISKVKRPHSTATSSSEEDPTDWPNSTSDERQTSNDIRPLLKTLGKNDRKKRASASLPSITDVMSSAGDAVTRAHHTLLECVEQLQSDLETSNQIVVVQQEQIRELNEKLEASNSEVETLKTEIGEARTSADELQNELNSAQSAHEIQISSLSSQLSQISEELRQVQQTQSSLSTTSDLQAKLDELNARVDDECLRKGQEFRTGNCALPLLWSPLSCPLPSLVVSPLLWLIQLVSLLLVHLFSSCESLKRTCASFLIIHTLLFPIGSSSFRSGSYKYSMYAIVLVPSVTVFKFI</sequence>
<feature type="coiled-coil region" evidence="1">
    <location>
        <begin position="145"/>
        <end position="225"/>
    </location>
</feature>
<comment type="caution">
    <text evidence="3">The sequence shown here is derived from an EMBL/GenBank/DDBJ whole genome shotgun (WGS) entry which is preliminary data.</text>
</comment>
<dbReference type="EMBL" id="JARBJD010000205">
    <property type="protein sequence ID" value="KAK2947292.1"/>
    <property type="molecule type" value="Genomic_DNA"/>
</dbReference>
<evidence type="ECO:0000256" key="2">
    <source>
        <dbReference type="SAM" id="MobiDB-lite"/>
    </source>
</evidence>
<accession>A0ABQ9X9C3</accession>
<organism evidence="3 4">
    <name type="scientific">Blattamonas nauphoetae</name>
    <dbReference type="NCBI Taxonomy" id="2049346"/>
    <lineage>
        <taxon>Eukaryota</taxon>
        <taxon>Metamonada</taxon>
        <taxon>Preaxostyla</taxon>
        <taxon>Oxymonadida</taxon>
        <taxon>Blattamonas</taxon>
    </lineage>
</organism>